<evidence type="ECO:0000256" key="1">
    <source>
        <dbReference type="SAM" id="MobiDB-lite"/>
    </source>
</evidence>
<proteinExistence type="predicted"/>
<evidence type="ECO:0000313" key="3">
    <source>
        <dbReference type="EMBL" id="ERZ95842.1"/>
    </source>
</evidence>
<feature type="region of interest" description="Disordered" evidence="1">
    <location>
        <begin position="209"/>
        <end position="268"/>
    </location>
</feature>
<dbReference type="HOGENOM" id="CLU_1038788_0_0_1"/>
<reference evidence="3" key="1">
    <citation type="submission" date="2013-07" db="EMBL/GenBank/DDBJ databases">
        <title>The genome of an arbuscular mycorrhizal fungus provides insights into the evolution of the oldest plant symbiosis.</title>
        <authorList>
            <consortium name="DOE Joint Genome Institute"/>
            <person name="Tisserant E."/>
            <person name="Malbreil M."/>
            <person name="Kuo A."/>
            <person name="Kohler A."/>
            <person name="Symeonidi A."/>
            <person name="Balestrini R."/>
            <person name="Charron P."/>
            <person name="Duensing N."/>
            <person name="Frei-dit-Frey N."/>
            <person name="Gianinazzi-Pearson V."/>
            <person name="Gilbert B."/>
            <person name="Handa Y."/>
            <person name="Hijri M."/>
            <person name="Kaul R."/>
            <person name="Kawaguchi M."/>
            <person name="Krajinski F."/>
            <person name="Lammers P."/>
            <person name="Lapierre D."/>
            <person name="Masclaux F.G."/>
            <person name="Murat C."/>
            <person name="Morin E."/>
            <person name="Ndikumana S."/>
            <person name="Pagni M."/>
            <person name="Petitpierre D."/>
            <person name="Requena N."/>
            <person name="Rosikiewicz P."/>
            <person name="Riley R."/>
            <person name="Saito K."/>
            <person name="San Clemente H."/>
            <person name="Shapiro H."/>
            <person name="van Tuinen D."/>
            <person name="Becard G."/>
            <person name="Bonfante P."/>
            <person name="Paszkowski U."/>
            <person name="Shachar-Hill Y."/>
            <person name="Young J.P."/>
            <person name="Sanders I.R."/>
            <person name="Henrissat B."/>
            <person name="Rensing S.A."/>
            <person name="Grigoriev I.V."/>
            <person name="Corradi N."/>
            <person name="Roux C."/>
            <person name="Martin F."/>
        </authorList>
    </citation>
    <scope>NUCLEOTIDE SEQUENCE</scope>
    <source>
        <strain evidence="3">DAOM 197198</strain>
    </source>
</reference>
<dbReference type="Pfam" id="PF26638">
    <property type="entry name" value="DUF8211"/>
    <property type="match status" value="1"/>
</dbReference>
<accession>U9SP99</accession>
<feature type="compositionally biased region" description="Polar residues" evidence="1">
    <location>
        <begin position="254"/>
        <end position="268"/>
    </location>
</feature>
<protein>
    <recommendedName>
        <fullName evidence="2">DUF8211 domain-containing protein</fullName>
    </recommendedName>
</protein>
<sequence>MDTQAPAINIKDQMHRARIHRFLFLPSQEIHKPIQHLKYHRTFCSVDFPNYNFPIPPRAKRSLIKKKKKKKVSSNSSTPLIRPIEHIPQEPSEEITYTHDLPAITIQPIPSDDRNTWHDKLGFLVPNYLLPYVTEDPIYTSKTQEKIKGRTHTPAEERRRELSLRAQLWGTSSYTLELRESMVSDLTYFQNHVHKEITKMTDRRQFLQTKLDNNKYGDTSDDTKELEHRPNKRSDNMSLDNNRQMGPVKKSRIDSLTTEDVNASNIHD</sequence>
<dbReference type="AlphaFoldDB" id="U9SP99"/>
<feature type="compositionally biased region" description="Basic and acidic residues" evidence="1">
    <location>
        <begin position="221"/>
        <end position="235"/>
    </location>
</feature>
<gene>
    <name evidence="3" type="ORF">GLOINDRAFT_13219</name>
</gene>
<dbReference type="EMBL" id="KI300920">
    <property type="protein sequence ID" value="ERZ95842.1"/>
    <property type="molecule type" value="Genomic_DNA"/>
</dbReference>
<evidence type="ECO:0000259" key="2">
    <source>
        <dbReference type="Pfam" id="PF26638"/>
    </source>
</evidence>
<dbReference type="VEuPathDB" id="FungiDB:RhiirFUN_026707"/>
<dbReference type="InterPro" id="IPR058524">
    <property type="entry name" value="DUF8211"/>
</dbReference>
<name>U9SP99_RHIID</name>
<feature type="domain" description="DUF8211" evidence="2">
    <location>
        <begin position="5"/>
        <end position="55"/>
    </location>
</feature>
<organism evidence="3">
    <name type="scientific">Rhizophagus irregularis (strain DAOM 181602 / DAOM 197198 / MUCL 43194)</name>
    <name type="common">Arbuscular mycorrhizal fungus</name>
    <name type="synonym">Glomus intraradices</name>
    <dbReference type="NCBI Taxonomy" id="747089"/>
    <lineage>
        <taxon>Eukaryota</taxon>
        <taxon>Fungi</taxon>
        <taxon>Fungi incertae sedis</taxon>
        <taxon>Mucoromycota</taxon>
        <taxon>Glomeromycotina</taxon>
        <taxon>Glomeromycetes</taxon>
        <taxon>Glomerales</taxon>
        <taxon>Glomeraceae</taxon>
        <taxon>Rhizophagus</taxon>
    </lineage>
</organism>